<feature type="region of interest" description="Disordered" evidence="1">
    <location>
        <begin position="295"/>
        <end position="471"/>
    </location>
</feature>
<sequence length="538" mass="56111">MGRRHGKGESDDRDEWGHSAFWGPDEQAEPPGWPSLPDEPEVTGQWAPMPQRPDAPPPRAPQSEPYETTGAFAAAGPQQGGFPPAPGPGGEEAGPYETTGAFARPPEWDAPPNRPFTDVQAPSTGDFEPGDLFRGAAERSSFFGDAPDAAPDRRDVFDRAGDGMRNPFEEAGDRTARFDAPPAPAYGGPPEPGDVKVAGSPMPMPMPTPPPTPAWAEAETGFLGSGPSEDLSSPGGDEPRGRRGRRRQERDDELLAAPAAAGRGRVALLSVAAVAVVLGGTVAGVKFLSGTPAACEGTSCSAVQSTSEPAATDEPDAVEEDSEALPEDEPSEEVEEETPDPETTAPTAGTPVRKPSNSATPTKAARQEKPERQQDTQAEPPADRQAEQPQDQPTETPSEEATVLDENATGDMQTTPKPENTSAPIETLVPEVPERQSGADNSVGVRQTISQRPATYRASVAVSNTSKRTLASPTVSVPVNGKVTNVSGAEWTQDGDLLILELENPLVAGQTVKVSFTATGKGSKAANCGLVSGDCAVS</sequence>
<feature type="compositionally biased region" description="Polar residues" evidence="1">
    <location>
        <begin position="438"/>
        <end position="453"/>
    </location>
</feature>
<dbReference type="STRING" id="683260.SAMN05421874_102517"/>
<evidence type="ECO:0000313" key="2">
    <source>
        <dbReference type="EMBL" id="SDJ63976.1"/>
    </source>
</evidence>
<dbReference type="GO" id="GO:0030247">
    <property type="term" value="F:polysaccharide binding"/>
    <property type="evidence" value="ECO:0007669"/>
    <property type="project" value="InterPro"/>
</dbReference>
<dbReference type="OrthoDB" id="3544415at2"/>
<feature type="compositionally biased region" description="Low complexity" evidence="1">
    <location>
        <begin position="70"/>
        <end position="82"/>
    </location>
</feature>
<dbReference type="SUPFAM" id="SSF49384">
    <property type="entry name" value="Carbohydrate-binding domain"/>
    <property type="match status" value="1"/>
</dbReference>
<dbReference type="Proteomes" id="UP000198683">
    <property type="component" value="Unassembled WGS sequence"/>
</dbReference>
<feature type="compositionally biased region" description="Basic and acidic residues" evidence="1">
    <location>
        <begin position="150"/>
        <end position="177"/>
    </location>
</feature>
<feature type="compositionally biased region" description="Basic and acidic residues" evidence="1">
    <location>
        <begin position="365"/>
        <end position="374"/>
    </location>
</feature>
<feature type="compositionally biased region" description="Pro residues" evidence="1">
    <location>
        <begin position="202"/>
        <end position="213"/>
    </location>
</feature>
<feature type="compositionally biased region" description="Low complexity" evidence="1">
    <location>
        <begin position="341"/>
        <end position="352"/>
    </location>
</feature>
<feature type="compositionally biased region" description="Acidic residues" evidence="1">
    <location>
        <begin position="311"/>
        <end position="340"/>
    </location>
</feature>
<organism evidence="2 3">
    <name type="scientific">Nonomuraea maritima</name>
    <dbReference type="NCBI Taxonomy" id="683260"/>
    <lineage>
        <taxon>Bacteria</taxon>
        <taxon>Bacillati</taxon>
        <taxon>Actinomycetota</taxon>
        <taxon>Actinomycetes</taxon>
        <taxon>Streptosporangiales</taxon>
        <taxon>Streptosporangiaceae</taxon>
        <taxon>Nonomuraea</taxon>
    </lineage>
</organism>
<feature type="region of interest" description="Disordered" evidence="1">
    <location>
        <begin position="1"/>
        <end position="265"/>
    </location>
</feature>
<feature type="compositionally biased region" description="Low complexity" evidence="1">
    <location>
        <begin position="255"/>
        <end position="265"/>
    </location>
</feature>
<accession>A0A1G8VCY2</accession>
<dbReference type="AlphaFoldDB" id="A0A1G8VCY2"/>
<proteinExistence type="predicted"/>
<dbReference type="InterPro" id="IPR008965">
    <property type="entry name" value="CBM2/CBM3_carb-bd_dom_sf"/>
</dbReference>
<protein>
    <recommendedName>
        <fullName evidence="4">CBM2 domain-containing protein</fullName>
    </recommendedName>
</protein>
<gene>
    <name evidence="2" type="ORF">SAMN05421874_102517</name>
</gene>
<dbReference type="InterPro" id="IPR012291">
    <property type="entry name" value="CBM2_carb-bd_dom_sf"/>
</dbReference>
<dbReference type="Gene3D" id="2.60.40.290">
    <property type="match status" value="1"/>
</dbReference>
<evidence type="ECO:0000313" key="3">
    <source>
        <dbReference type="Proteomes" id="UP000198683"/>
    </source>
</evidence>
<evidence type="ECO:0000256" key="1">
    <source>
        <dbReference type="SAM" id="MobiDB-lite"/>
    </source>
</evidence>
<feature type="compositionally biased region" description="Pro residues" evidence="1">
    <location>
        <begin position="50"/>
        <end position="60"/>
    </location>
</feature>
<feature type="compositionally biased region" description="Polar residues" evidence="1">
    <location>
        <begin position="387"/>
        <end position="396"/>
    </location>
</feature>
<keyword evidence="3" id="KW-1185">Reference proteome</keyword>
<reference evidence="2 3" key="1">
    <citation type="submission" date="2016-10" db="EMBL/GenBank/DDBJ databases">
        <authorList>
            <person name="de Groot N.N."/>
        </authorList>
    </citation>
    <scope>NUCLEOTIDE SEQUENCE [LARGE SCALE GENOMIC DNA]</scope>
    <source>
        <strain evidence="2 3">CGMCC 4.5681</strain>
    </source>
</reference>
<feature type="compositionally biased region" description="Pro residues" evidence="1">
    <location>
        <begin position="181"/>
        <end position="192"/>
    </location>
</feature>
<dbReference type="EMBL" id="FNFB01000002">
    <property type="protein sequence ID" value="SDJ63976.1"/>
    <property type="molecule type" value="Genomic_DNA"/>
</dbReference>
<feature type="compositionally biased region" description="Polar residues" evidence="1">
    <location>
        <begin position="298"/>
        <end position="309"/>
    </location>
</feature>
<feature type="compositionally biased region" description="Polar residues" evidence="1">
    <location>
        <begin position="461"/>
        <end position="471"/>
    </location>
</feature>
<dbReference type="GO" id="GO:0004553">
    <property type="term" value="F:hydrolase activity, hydrolyzing O-glycosyl compounds"/>
    <property type="evidence" value="ECO:0007669"/>
    <property type="project" value="InterPro"/>
</dbReference>
<dbReference type="RefSeq" id="WP_090760422.1">
    <property type="nucleotide sequence ID" value="NZ_FNFB01000002.1"/>
</dbReference>
<name>A0A1G8VCY2_9ACTN</name>
<evidence type="ECO:0008006" key="4">
    <source>
        <dbReference type="Google" id="ProtNLM"/>
    </source>
</evidence>
<feature type="compositionally biased region" description="Polar residues" evidence="1">
    <location>
        <begin position="410"/>
        <end position="424"/>
    </location>
</feature>